<gene>
    <name evidence="3" type="primary">aes_2</name>
    <name evidence="3" type="ORF">BEI61_05315</name>
</gene>
<proteinExistence type="predicted"/>
<keyword evidence="1 3" id="KW-0378">Hydrolase</keyword>
<dbReference type="InterPro" id="IPR049492">
    <property type="entry name" value="BD-FAE-like_dom"/>
</dbReference>
<dbReference type="EC" id="3.1.1.-" evidence="3"/>
<evidence type="ECO:0000313" key="3">
    <source>
        <dbReference type="EMBL" id="ODM04508.1"/>
    </source>
</evidence>
<organism evidence="3 4">
    <name type="scientific">Eisenbergiella tayi</name>
    <dbReference type="NCBI Taxonomy" id="1432052"/>
    <lineage>
        <taxon>Bacteria</taxon>
        <taxon>Bacillati</taxon>
        <taxon>Bacillota</taxon>
        <taxon>Clostridia</taxon>
        <taxon>Lachnospirales</taxon>
        <taxon>Lachnospiraceae</taxon>
        <taxon>Eisenbergiella</taxon>
    </lineage>
</organism>
<dbReference type="SUPFAM" id="SSF53474">
    <property type="entry name" value="alpha/beta-Hydrolases"/>
    <property type="match status" value="1"/>
</dbReference>
<dbReference type="Pfam" id="PF20434">
    <property type="entry name" value="BD-FAE"/>
    <property type="match status" value="1"/>
</dbReference>
<evidence type="ECO:0000256" key="1">
    <source>
        <dbReference type="ARBA" id="ARBA00022801"/>
    </source>
</evidence>
<evidence type="ECO:0000313" key="4">
    <source>
        <dbReference type="Proteomes" id="UP000094067"/>
    </source>
</evidence>
<dbReference type="RefSeq" id="WP_081331401.1">
    <property type="nucleotide sequence ID" value="NZ_MCGH01000003.1"/>
</dbReference>
<comment type="caution">
    <text evidence="3">The sequence shown here is derived from an EMBL/GenBank/DDBJ whole genome shotgun (WGS) entry which is preliminary data.</text>
</comment>
<reference evidence="3 4" key="1">
    <citation type="submission" date="2016-07" db="EMBL/GenBank/DDBJ databases">
        <title>Characterization of isolates of Eisenbergiella tayi derived from blood cultures, using whole genome sequencing.</title>
        <authorList>
            <person name="Burdz T."/>
            <person name="Wiebe D."/>
            <person name="Huynh C."/>
            <person name="Bernard K."/>
        </authorList>
    </citation>
    <scope>NUCLEOTIDE SEQUENCE [LARGE SCALE GENOMIC DNA]</scope>
    <source>
        <strain evidence="3 4">NML 110608</strain>
    </source>
</reference>
<dbReference type="InterPro" id="IPR050300">
    <property type="entry name" value="GDXG_lipolytic_enzyme"/>
</dbReference>
<feature type="domain" description="BD-FAE-like" evidence="2">
    <location>
        <begin position="40"/>
        <end position="255"/>
    </location>
</feature>
<dbReference type="PANTHER" id="PTHR48081">
    <property type="entry name" value="AB HYDROLASE SUPERFAMILY PROTEIN C4A8.06C"/>
    <property type="match status" value="1"/>
</dbReference>
<dbReference type="GO" id="GO:0016787">
    <property type="term" value="F:hydrolase activity"/>
    <property type="evidence" value="ECO:0007669"/>
    <property type="project" value="UniProtKB-KW"/>
</dbReference>
<name>A0A1E3A707_9FIRM</name>
<protein>
    <submittedName>
        <fullName evidence="3">Acetyl esterase</fullName>
        <ecNumber evidence="3">3.1.1.-</ecNumber>
    </submittedName>
</protein>
<dbReference type="AlphaFoldDB" id="A0A1E3A707"/>
<dbReference type="PANTHER" id="PTHR48081:SF13">
    <property type="entry name" value="ALPHA_BETA HYDROLASE"/>
    <property type="match status" value="1"/>
</dbReference>
<dbReference type="Gene3D" id="3.40.50.1820">
    <property type="entry name" value="alpha/beta hydrolase"/>
    <property type="match status" value="1"/>
</dbReference>
<evidence type="ECO:0000259" key="2">
    <source>
        <dbReference type="Pfam" id="PF20434"/>
    </source>
</evidence>
<dbReference type="Proteomes" id="UP000094067">
    <property type="component" value="Unassembled WGS sequence"/>
</dbReference>
<dbReference type="InterPro" id="IPR029058">
    <property type="entry name" value="AB_hydrolase_fold"/>
</dbReference>
<sequence length="297" mass="33710">MKPSLAFPIPHTPEFDVNRIKNISEKYLDISYASEKEHVLDLYLPEKKKEEYPLIIYIHEGAFIFGSKRDKRMESLFTALQEGYAIASVDYRKADQVTWPAPIYDIKAAIRFLRAHAGEYKLDKKRFTVWGMSAGAYLGVMTAVTNHMQWFEDSSMGNPHESSEIQSVVDLCGACAGFHRLDDFIEENGFGIANHNEANSPESILMGQPLKDARELCNMANPINYIREDIPPFFILHCLKDPVVPVQQSRLLVEEIVKKAGADKVTAIFTESEADHGKPDYDTRSIVDAALEFLNRY</sequence>
<dbReference type="EMBL" id="MCGH01000003">
    <property type="protein sequence ID" value="ODM04508.1"/>
    <property type="molecule type" value="Genomic_DNA"/>
</dbReference>
<accession>A0A1E3A707</accession>